<dbReference type="RefSeq" id="WP_094407481.1">
    <property type="nucleotide sequence ID" value="NZ_BMJZ01000016.1"/>
</dbReference>
<evidence type="ECO:0000313" key="2">
    <source>
        <dbReference type="EMBL" id="OYQ21157.1"/>
    </source>
</evidence>
<dbReference type="AlphaFoldDB" id="A0A255XVW8"/>
<sequence>MLIRVLLIFIFSFLGGKAAADGLQTWMTIDEWGNQSFVFLDKVGRLNISCNLQKNSFFQVSDLKDIIYISNNSLLLSDGSVWVVYMAQNDNLGRSIKNDILNMKGGGFDKELECFGYNIPKNIYLKKIIKNGVKKIVGTPAFVLALTDDGRILGFGAQESWGFGVPTYKNITDGAGEWIWNHESDDSMTVEDDMRLGFMGSAFRNIFGEIYVKDFNSLDEEVTDIAASTSIFGAITKSGKIYVWGQKDRYGISAQSSEENISNTILYKILHSINCPTRLFFGKQYIYVVDNVGVTWMWGGIENKIYDFPHSIEEPEVFKPGQITSKKPVMAPISLEFDGRSKIGHLELPCVLP</sequence>
<gene>
    <name evidence="2" type="ORF">CHR90_02915</name>
</gene>
<dbReference type="EMBL" id="NOXS01000024">
    <property type="protein sequence ID" value="OYQ21157.1"/>
    <property type="molecule type" value="Genomic_DNA"/>
</dbReference>
<keyword evidence="3" id="KW-1185">Reference proteome</keyword>
<dbReference type="SUPFAM" id="SSF50985">
    <property type="entry name" value="RCC1/BLIP-II"/>
    <property type="match status" value="1"/>
</dbReference>
<name>A0A255XVW8_9PROT</name>
<comment type="caution">
    <text evidence="2">The sequence shown here is derived from an EMBL/GenBank/DDBJ whole genome shotgun (WGS) entry which is preliminary data.</text>
</comment>
<evidence type="ECO:0000256" key="1">
    <source>
        <dbReference type="SAM" id="SignalP"/>
    </source>
</evidence>
<protein>
    <submittedName>
        <fullName evidence="2">Uncharacterized protein</fullName>
    </submittedName>
</protein>
<evidence type="ECO:0000313" key="3">
    <source>
        <dbReference type="Proteomes" id="UP000216361"/>
    </source>
</evidence>
<dbReference type="Proteomes" id="UP000216361">
    <property type="component" value="Unassembled WGS sequence"/>
</dbReference>
<accession>A0A255XVW8</accession>
<dbReference type="InterPro" id="IPR009091">
    <property type="entry name" value="RCC1/BLIP-II"/>
</dbReference>
<organism evidence="2 3">
    <name type="scientific">Elstera cyanobacteriorum</name>
    <dbReference type="NCBI Taxonomy" id="2022747"/>
    <lineage>
        <taxon>Bacteria</taxon>
        <taxon>Pseudomonadati</taxon>
        <taxon>Pseudomonadota</taxon>
        <taxon>Alphaproteobacteria</taxon>
        <taxon>Rhodospirillales</taxon>
        <taxon>Rhodospirillaceae</taxon>
        <taxon>Elstera</taxon>
    </lineage>
</organism>
<feature type="signal peptide" evidence="1">
    <location>
        <begin position="1"/>
        <end position="20"/>
    </location>
</feature>
<proteinExistence type="predicted"/>
<dbReference type="Gene3D" id="2.130.10.30">
    <property type="entry name" value="Regulator of chromosome condensation 1/beta-lactamase-inhibitor protein II"/>
    <property type="match status" value="1"/>
</dbReference>
<dbReference type="OrthoDB" id="27389at2"/>
<feature type="chain" id="PRO_5012807125" evidence="1">
    <location>
        <begin position="21"/>
        <end position="353"/>
    </location>
</feature>
<keyword evidence="1" id="KW-0732">Signal</keyword>
<reference evidence="2 3" key="1">
    <citation type="submission" date="2017-07" db="EMBL/GenBank/DDBJ databases">
        <title>Elstera cyanobacteriorum sp. nov., a novel bacterium isolated from cyanobacterial aggregates in a eutrophic lake.</title>
        <authorList>
            <person name="Cai H."/>
        </authorList>
    </citation>
    <scope>NUCLEOTIDE SEQUENCE [LARGE SCALE GENOMIC DNA]</scope>
    <source>
        <strain evidence="2 3">TH019</strain>
    </source>
</reference>